<feature type="transmembrane region" description="Helical" evidence="1">
    <location>
        <begin position="55"/>
        <end position="75"/>
    </location>
</feature>
<evidence type="ECO:0000313" key="4">
    <source>
        <dbReference type="Proteomes" id="UP000187486"/>
    </source>
</evidence>
<sequence length="204" mass="21580">MTLRRGLHLLAGALLLIGFVTLGLFVDDRPPPVDVALADAFRGQYTRPAGQVADLITNVLGPVLPFALGALLVVLARRRRDLTVVCVKLAVVLTLCRLTSLIAKPLFYRERPREFPDLSYPSGHVVAVACTGFVAVLLCAWTRPRLVRPAIAIAVTATVIGALCRVVLGVHWLTDTAGSVLAVGGVGLISAAGLGLLPRPRDPA</sequence>
<dbReference type="AlphaFoldDB" id="A0A1R0KF03"/>
<dbReference type="Pfam" id="PF01569">
    <property type="entry name" value="PAP2"/>
    <property type="match status" value="1"/>
</dbReference>
<evidence type="ECO:0000313" key="3">
    <source>
        <dbReference type="EMBL" id="OLZ43744.1"/>
    </source>
</evidence>
<feature type="transmembrane region" description="Helical" evidence="1">
    <location>
        <begin position="7"/>
        <end position="26"/>
    </location>
</feature>
<dbReference type="STRING" id="76021.BS329_38515"/>
<feature type="transmembrane region" description="Helical" evidence="1">
    <location>
        <begin position="123"/>
        <end position="141"/>
    </location>
</feature>
<evidence type="ECO:0000259" key="2">
    <source>
        <dbReference type="SMART" id="SM00014"/>
    </source>
</evidence>
<dbReference type="Gene3D" id="1.20.144.10">
    <property type="entry name" value="Phosphatidic acid phosphatase type 2/haloperoxidase"/>
    <property type="match status" value="1"/>
</dbReference>
<gene>
    <name evidence="3" type="ORF">BS329_38515</name>
</gene>
<keyword evidence="1" id="KW-0472">Membrane</keyword>
<organism evidence="3 4">
    <name type="scientific">Amycolatopsis coloradensis</name>
    <dbReference type="NCBI Taxonomy" id="76021"/>
    <lineage>
        <taxon>Bacteria</taxon>
        <taxon>Bacillati</taxon>
        <taxon>Actinomycetota</taxon>
        <taxon>Actinomycetes</taxon>
        <taxon>Pseudonocardiales</taxon>
        <taxon>Pseudonocardiaceae</taxon>
        <taxon>Amycolatopsis</taxon>
    </lineage>
</organism>
<comment type="caution">
    <text evidence="3">The sequence shown here is derived from an EMBL/GenBank/DDBJ whole genome shotgun (WGS) entry which is preliminary data.</text>
</comment>
<dbReference type="SUPFAM" id="SSF48317">
    <property type="entry name" value="Acid phosphatase/Vanadium-dependent haloperoxidase"/>
    <property type="match status" value="1"/>
</dbReference>
<protein>
    <submittedName>
        <fullName evidence="3">Phosphatidic acid phosphatase</fullName>
    </submittedName>
</protein>
<name>A0A1R0KF03_9PSEU</name>
<keyword evidence="1" id="KW-1133">Transmembrane helix</keyword>
<evidence type="ECO:0000256" key="1">
    <source>
        <dbReference type="SAM" id="Phobius"/>
    </source>
</evidence>
<keyword evidence="1" id="KW-0812">Transmembrane</keyword>
<dbReference type="Proteomes" id="UP000187486">
    <property type="component" value="Unassembled WGS sequence"/>
</dbReference>
<accession>A0A1R0KF03</accession>
<reference evidence="3 4" key="1">
    <citation type="submission" date="2016-01" db="EMBL/GenBank/DDBJ databases">
        <title>Amycolatopsis coloradensis genome sequencing and assembly.</title>
        <authorList>
            <person name="Mayilraj S."/>
        </authorList>
    </citation>
    <scope>NUCLEOTIDE SEQUENCE [LARGE SCALE GENOMIC DNA]</scope>
    <source>
        <strain evidence="3 4">DSM 44225</strain>
    </source>
</reference>
<keyword evidence="4" id="KW-1185">Reference proteome</keyword>
<dbReference type="OrthoDB" id="3699141at2"/>
<feature type="transmembrane region" description="Helical" evidence="1">
    <location>
        <begin position="82"/>
        <end position="103"/>
    </location>
</feature>
<dbReference type="RefSeq" id="WP_076168129.1">
    <property type="nucleotide sequence ID" value="NZ_JBEZVB010000024.1"/>
</dbReference>
<feature type="transmembrane region" description="Helical" evidence="1">
    <location>
        <begin position="179"/>
        <end position="197"/>
    </location>
</feature>
<dbReference type="InterPro" id="IPR036938">
    <property type="entry name" value="PAP2/HPO_sf"/>
</dbReference>
<feature type="transmembrane region" description="Helical" evidence="1">
    <location>
        <begin position="150"/>
        <end position="173"/>
    </location>
</feature>
<proteinExistence type="predicted"/>
<dbReference type="SMART" id="SM00014">
    <property type="entry name" value="acidPPc"/>
    <property type="match status" value="1"/>
</dbReference>
<feature type="domain" description="Phosphatidic acid phosphatase type 2/haloperoxidase" evidence="2">
    <location>
        <begin position="85"/>
        <end position="191"/>
    </location>
</feature>
<dbReference type="InterPro" id="IPR000326">
    <property type="entry name" value="PAP2/HPO"/>
</dbReference>
<dbReference type="EMBL" id="MQUQ01000030">
    <property type="protein sequence ID" value="OLZ43744.1"/>
    <property type="molecule type" value="Genomic_DNA"/>
</dbReference>